<dbReference type="PROSITE" id="PS51318">
    <property type="entry name" value="TAT"/>
    <property type="match status" value="1"/>
</dbReference>
<evidence type="ECO:0000256" key="3">
    <source>
        <dbReference type="ARBA" id="ARBA00023098"/>
    </source>
</evidence>
<feature type="compositionally biased region" description="Low complexity" evidence="4">
    <location>
        <begin position="34"/>
        <end position="47"/>
    </location>
</feature>
<dbReference type="RefSeq" id="WP_377420226.1">
    <property type="nucleotide sequence ID" value="NZ_JBHSPR010000008.1"/>
</dbReference>
<keyword evidence="7" id="KW-1185">Reference proteome</keyword>
<proteinExistence type="predicted"/>
<keyword evidence="5" id="KW-0732">Signal</keyword>
<organism evidence="6 7">
    <name type="scientific">Plantactinospora solaniradicis</name>
    <dbReference type="NCBI Taxonomy" id="1723736"/>
    <lineage>
        <taxon>Bacteria</taxon>
        <taxon>Bacillati</taxon>
        <taxon>Actinomycetota</taxon>
        <taxon>Actinomycetes</taxon>
        <taxon>Micromonosporales</taxon>
        <taxon>Micromonosporaceae</taxon>
        <taxon>Plantactinospora</taxon>
    </lineage>
</organism>
<evidence type="ECO:0000256" key="1">
    <source>
        <dbReference type="ARBA" id="ARBA00022801"/>
    </source>
</evidence>
<dbReference type="Pfam" id="PF03403">
    <property type="entry name" value="PAF-AH_p_II"/>
    <property type="match status" value="1"/>
</dbReference>
<dbReference type="EMBL" id="JBHSPR010000008">
    <property type="protein sequence ID" value="MFC6016645.1"/>
    <property type="molecule type" value="Genomic_DNA"/>
</dbReference>
<evidence type="ECO:0000313" key="7">
    <source>
        <dbReference type="Proteomes" id="UP001596203"/>
    </source>
</evidence>
<feature type="region of interest" description="Disordered" evidence="4">
    <location>
        <begin position="34"/>
        <end position="65"/>
    </location>
</feature>
<reference evidence="7" key="1">
    <citation type="journal article" date="2019" name="Int. J. Syst. Evol. Microbiol.">
        <title>The Global Catalogue of Microorganisms (GCM) 10K type strain sequencing project: providing services to taxonomists for standard genome sequencing and annotation.</title>
        <authorList>
            <consortium name="The Broad Institute Genomics Platform"/>
            <consortium name="The Broad Institute Genome Sequencing Center for Infectious Disease"/>
            <person name="Wu L."/>
            <person name="Ma J."/>
        </authorList>
    </citation>
    <scope>NUCLEOTIDE SEQUENCE [LARGE SCALE GENOMIC DNA]</scope>
    <source>
        <strain evidence="7">ZS-35-S2</strain>
    </source>
</reference>
<dbReference type="GO" id="GO:0016787">
    <property type="term" value="F:hydrolase activity"/>
    <property type="evidence" value="ECO:0007669"/>
    <property type="project" value="UniProtKB-KW"/>
</dbReference>
<dbReference type="InterPro" id="IPR029058">
    <property type="entry name" value="AB_hydrolase_fold"/>
</dbReference>
<feature type="compositionally biased region" description="Pro residues" evidence="4">
    <location>
        <begin position="48"/>
        <end position="57"/>
    </location>
</feature>
<evidence type="ECO:0000313" key="6">
    <source>
        <dbReference type="EMBL" id="MFC6016645.1"/>
    </source>
</evidence>
<dbReference type="Proteomes" id="UP001596203">
    <property type="component" value="Unassembled WGS sequence"/>
</dbReference>
<protein>
    <submittedName>
        <fullName evidence="6">Alpha/beta hydrolase family protein</fullName>
    </submittedName>
</protein>
<dbReference type="Gene3D" id="3.40.50.1820">
    <property type="entry name" value="alpha/beta hydrolase"/>
    <property type="match status" value="1"/>
</dbReference>
<sequence length="434" mass="46118">MRTLTRRWLPGGLAALVVAVSATSAAPAALARTDASASAPSGSSAPGRTPPLRPSLPEPTGRYPIGTTELHVVDTDRPDPWVDGRPRELMLSVWYPAASSTGGTLAPYLSPLAAPRLGERVAGLLGLPADRVDWAGLSTHARSGVPVRPRPGGHPVVLFSPGGGEPRANGTILVEELASQGYVVVTVDHTYETPVVEFPGGRVETRQLPEIDPTELNHRMLATRVLDTRFVLDQLAVLAGGGNPDAGGRHLPRGLGAGLDLSRVGMFGHSAGGFTSAETMLVDRRLDAGADLDGSLAYSFSAGDFGDVVERGLDRPFLLMGAGLSSGVPHTHQDSRDWAGFWSNSTGWKLDLYVADGEHFSFTDYQNLVPQLGAVFDLPEEVVTGAIGTVDPDRLVGSLRAYLTAFFDQHLRGLPQHLLRNPSPRHPDITFVRP</sequence>
<name>A0ABW1K4X0_9ACTN</name>
<dbReference type="InterPro" id="IPR006311">
    <property type="entry name" value="TAT_signal"/>
</dbReference>
<dbReference type="SUPFAM" id="SSF53474">
    <property type="entry name" value="alpha/beta-Hydrolases"/>
    <property type="match status" value="1"/>
</dbReference>
<comment type="caution">
    <text evidence="6">The sequence shown here is derived from an EMBL/GenBank/DDBJ whole genome shotgun (WGS) entry which is preliminary data.</text>
</comment>
<dbReference type="PANTHER" id="PTHR10272:SF0">
    <property type="entry name" value="PLATELET-ACTIVATING FACTOR ACETYLHYDROLASE"/>
    <property type="match status" value="1"/>
</dbReference>
<feature type="signal peptide" evidence="5">
    <location>
        <begin position="1"/>
        <end position="31"/>
    </location>
</feature>
<keyword evidence="2" id="KW-0442">Lipid degradation</keyword>
<evidence type="ECO:0000256" key="2">
    <source>
        <dbReference type="ARBA" id="ARBA00022963"/>
    </source>
</evidence>
<accession>A0ABW1K4X0</accession>
<gene>
    <name evidence="6" type="ORF">ACFP2T_10575</name>
</gene>
<keyword evidence="1 6" id="KW-0378">Hydrolase</keyword>
<dbReference type="PANTHER" id="PTHR10272">
    <property type="entry name" value="PLATELET-ACTIVATING FACTOR ACETYLHYDROLASE"/>
    <property type="match status" value="1"/>
</dbReference>
<evidence type="ECO:0000256" key="5">
    <source>
        <dbReference type="SAM" id="SignalP"/>
    </source>
</evidence>
<evidence type="ECO:0000256" key="4">
    <source>
        <dbReference type="SAM" id="MobiDB-lite"/>
    </source>
</evidence>
<feature type="chain" id="PRO_5045378414" evidence="5">
    <location>
        <begin position="32"/>
        <end position="434"/>
    </location>
</feature>
<keyword evidence="3" id="KW-0443">Lipid metabolism</keyword>